<sequence length="59" mass="6761">MFTPRSDGCLCRIHPCKRSIQVLTVWECELKNRSLLEERLVDFLDGTDDYGLEGADDTV</sequence>
<name>A0ABX0TFP0_9MICC</name>
<gene>
    <name evidence="1" type="ORF">FHR86_001038</name>
</gene>
<keyword evidence="1" id="KW-0255">Endonuclease</keyword>
<dbReference type="EMBL" id="JAAOZD010000002">
    <property type="protein sequence ID" value="NIJ00725.1"/>
    <property type="molecule type" value="Genomic_DNA"/>
</dbReference>
<reference evidence="1 2" key="1">
    <citation type="submission" date="2020-03" db="EMBL/GenBank/DDBJ databases">
        <title>Genomic Encyclopedia of Type Strains, Phase III (KMG-III): the genomes of soil and plant-associated and newly described type strains.</title>
        <authorList>
            <person name="Whitman W."/>
        </authorList>
    </citation>
    <scope>NUCLEOTIDE SEQUENCE [LARGE SCALE GENOMIC DNA]</scope>
    <source>
        <strain evidence="1 2">CECT 4207</strain>
    </source>
</reference>
<dbReference type="Proteomes" id="UP000802392">
    <property type="component" value="Unassembled WGS sequence"/>
</dbReference>
<keyword evidence="1" id="KW-0540">Nuclease</keyword>
<comment type="caution">
    <text evidence="1">The sequence shown here is derived from an EMBL/GenBank/DDBJ whole genome shotgun (WGS) entry which is preliminary data.</text>
</comment>
<organism evidence="1 2">
    <name type="scientific">Paenarthrobacter ilicis</name>
    <dbReference type="NCBI Taxonomy" id="43665"/>
    <lineage>
        <taxon>Bacteria</taxon>
        <taxon>Bacillati</taxon>
        <taxon>Actinomycetota</taxon>
        <taxon>Actinomycetes</taxon>
        <taxon>Micrococcales</taxon>
        <taxon>Micrococcaceae</taxon>
        <taxon>Paenarthrobacter</taxon>
    </lineage>
</organism>
<evidence type="ECO:0000313" key="1">
    <source>
        <dbReference type="EMBL" id="NIJ00725.1"/>
    </source>
</evidence>
<accession>A0ABX0TFP0</accession>
<evidence type="ECO:0000313" key="2">
    <source>
        <dbReference type="Proteomes" id="UP000802392"/>
    </source>
</evidence>
<protein>
    <submittedName>
        <fullName evidence="1">G:T-mismatch repair DNA endonuclease (Very short patch repair protein)</fullName>
    </submittedName>
</protein>
<dbReference type="GO" id="GO:0004519">
    <property type="term" value="F:endonuclease activity"/>
    <property type="evidence" value="ECO:0007669"/>
    <property type="project" value="UniProtKB-KW"/>
</dbReference>
<proteinExistence type="predicted"/>
<keyword evidence="1" id="KW-0378">Hydrolase</keyword>
<keyword evidence="2" id="KW-1185">Reference proteome</keyword>